<proteinExistence type="predicted"/>
<protein>
    <submittedName>
        <fullName evidence="1">Uncharacterized protein</fullName>
    </submittedName>
</protein>
<accession>A0A4Y7PVA2</accession>
<gene>
    <name evidence="1" type="ORF">BD410DRAFT_805914</name>
</gene>
<dbReference type="AlphaFoldDB" id="A0A4Y7PVA2"/>
<evidence type="ECO:0000313" key="2">
    <source>
        <dbReference type="Proteomes" id="UP000294933"/>
    </source>
</evidence>
<name>A0A4Y7PVA2_9AGAM</name>
<keyword evidence="2" id="KW-1185">Reference proteome</keyword>
<sequence length="153" mass="16615">MARSLLIPSLDASTVPLLVFGLLLAALPRFVLGCEFSIVWEMVEGNHEKGARTGSPLAEAGSEILAGQRVGMIWEDSLAWEVRNSMEEHGWTKQQSCVHFTFASSSGGNRPGERTTLCLARSSSTSEYGTRNIADAESLVDWKDIAGLEARES</sequence>
<dbReference type="EMBL" id="ML170198">
    <property type="protein sequence ID" value="TDL19333.1"/>
    <property type="molecule type" value="Genomic_DNA"/>
</dbReference>
<organism evidence="1 2">
    <name type="scientific">Rickenella mellea</name>
    <dbReference type="NCBI Taxonomy" id="50990"/>
    <lineage>
        <taxon>Eukaryota</taxon>
        <taxon>Fungi</taxon>
        <taxon>Dikarya</taxon>
        <taxon>Basidiomycota</taxon>
        <taxon>Agaricomycotina</taxon>
        <taxon>Agaricomycetes</taxon>
        <taxon>Hymenochaetales</taxon>
        <taxon>Rickenellaceae</taxon>
        <taxon>Rickenella</taxon>
    </lineage>
</organism>
<reference evidence="1 2" key="1">
    <citation type="submission" date="2018-06" db="EMBL/GenBank/DDBJ databases">
        <title>A transcriptomic atlas of mushroom development highlights an independent origin of complex multicellularity.</title>
        <authorList>
            <consortium name="DOE Joint Genome Institute"/>
            <person name="Krizsan K."/>
            <person name="Almasi E."/>
            <person name="Merenyi Z."/>
            <person name="Sahu N."/>
            <person name="Viragh M."/>
            <person name="Koszo T."/>
            <person name="Mondo S."/>
            <person name="Kiss B."/>
            <person name="Balint B."/>
            <person name="Kues U."/>
            <person name="Barry K."/>
            <person name="Hegedus J.C."/>
            <person name="Henrissat B."/>
            <person name="Johnson J."/>
            <person name="Lipzen A."/>
            <person name="Ohm R."/>
            <person name="Nagy I."/>
            <person name="Pangilinan J."/>
            <person name="Yan J."/>
            <person name="Xiong Y."/>
            <person name="Grigoriev I.V."/>
            <person name="Hibbett D.S."/>
            <person name="Nagy L.G."/>
        </authorList>
    </citation>
    <scope>NUCLEOTIDE SEQUENCE [LARGE SCALE GENOMIC DNA]</scope>
    <source>
        <strain evidence="1 2">SZMC22713</strain>
    </source>
</reference>
<dbReference type="VEuPathDB" id="FungiDB:BD410DRAFT_805914"/>
<evidence type="ECO:0000313" key="1">
    <source>
        <dbReference type="EMBL" id="TDL19333.1"/>
    </source>
</evidence>
<dbReference type="Proteomes" id="UP000294933">
    <property type="component" value="Unassembled WGS sequence"/>
</dbReference>